<dbReference type="GeneID" id="85328589"/>
<dbReference type="GO" id="GO:0016020">
    <property type="term" value="C:membrane"/>
    <property type="evidence" value="ECO:0007669"/>
    <property type="project" value="UniProtKB-SubCell"/>
</dbReference>
<proteinExistence type="predicted"/>
<comment type="subcellular location">
    <subcellularLocation>
        <location evidence="1">Membrane</location>
        <topology evidence="1">Multi-pass membrane protein</topology>
    </subcellularLocation>
</comment>
<dbReference type="InterPro" id="IPR045863">
    <property type="entry name" value="CorA_TM1_TM2"/>
</dbReference>
<evidence type="ECO:0000256" key="1">
    <source>
        <dbReference type="ARBA" id="ARBA00004141"/>
    </source>
</evidence>
<feature type="compositionally biased region" description="Low complexity" evidence="5">
    <location>
        <begin position="122"/>
        <end position="142"/>
    </location>
</feature>
<sequence>MSAADKLTTSECLSAPHDNLVHFSRCVKFGARQKYLENAPAEVRGQIDHLLSRVEDVRFHIEARSDGEFWTGRLADHLSDLRAKPQPRKHDRSLAEATLSVLHLGSHSSHTGPEETRPPLPGTGAAAAAAAAGPGASLDGALSVPNGQPNGSPQNGHVHGNNAQNHAHSHLHIHGAHTHGANGHANGHANGKSKNSAKDSDSHYKGLHAGAVFFKDGFPHSHSKLEGTFPHQNMPLVDLLSKDKDRNVLMEECDEGIIRWFHIPANNMAWVEEVIARHYNEDRPPRNELFERAKGGSKTQEILRRVNWRGHSREAINPHIAPHNRQLEPSCEIVKTGTTTAMALFAPFLHWDTEQGWQRQQKAILDATRVANMQTAASAPKDRVQDNFNSELRGHHVQSTTLSSLAHEAISSSSSHLRSMTTRAVSRRGVVGRVLFCAARIFKLMASFEDDELVREYLFANPPLHPRRSLHQTFTKYSSFLLETESLDREQIVYKATAPVTTPASRPNCNKWCQCSDCKKERAAVPRLLMVDQLWLFVLDENTIITSFPQRWGSWFSDDPSGVHKRVCERLQCNGNQDVSTPYELALTIYDVCCRVFYESTTYLDRQPQMNFIFADSLNFVTTRELAARQQLSNLAQDIWTAYGSPDKAGIAEAHREMLNINPEAGLMRQVDNILSDLKVIRQIKVVQQEVLEQYHVNVARQLLPQFSHAGHELHTPRLRDVRRMRDALVDDETIPVLKRSAATWTLAQADDFEDLFADQFRQIDKLYGAAEYCAKRLEELLETKSRYAGIISAWEAVASNVEITNQGRSIMLFSVLSIIFLPLSFIASLFGMNSMDYENGLASFASELGYIFGISILVIFLALLLAFDKFSLALLLYGLKVPSKWLSTRVAIYEPPVLQRSRNYRKLNEKRVRKIRAMEEEIERARAVRDTKLFWKSVEDEQARRRETMRNKNNGRQHRVPSGNFDSFAAV</sequence>
<feature type="transmembrane region" description="Helical" evidence="6">
    <location>
        <begin position="851"/>
        <end position="880"/>
    </location>
</feature>
<dbReference type="Pfam" id="PF01544">
    <property type="entry name" value="CorA"/>
    <property type="match status" value="1"/>
</dbReference>
<keyword evidence="4 6" id="KW-0472">Membrane</keyword>
<keyword evidence="2 6" id="KW-0812">Transmembrane</keyword>
<feature type="region of interest" description="Disordered" evidence="5">
    <location>
        <begin position="946"/>
        <end position="972"/>
    </location>
</feature>
<evidence type="ECO:0000256" key="5">
    <source>
        <dbReference type="SAM" id="MobiDB-lite"/>
    </source>
</evidence>
<evidence type="ECO:0000256" key="6">
    <source>
        <dbReference type="SAM" id="Phobius"/>
    </source>
</evidence>
<dbReference type="EMBL" id="JAUIRO010000004">
    <property type="protein sequence ID" value="KAK0716888.1"/>
    <property type="molecule type" value="Genomic_DNA"/>
</dbReference>
<name>A0AA40AJ92_9PEZI</name>
<feature type="transmembrane region" description="Helical" evidence="6">
    <location>
        <begin position="811"/>
        <end position="831"/>
    </location>
</feature>
<organism evidence="7 8">
    <name type="scientific">Lasiosphaeria miniovina</name>
    <dbReference type="NCBI Taxonomy" id="1954250"/>
    <lineage>
        <taxon>Eukaryota</taxon>
        <taxon>Fungi</taxon>
        <taxon>Dikarya</taxon>
        <taxon>Ascomycota</taxon>
        <taxon>Pezizomycotina</taxon>
        <taxon>Sordariomycetes</taxon>
        <taxon>Sordariomycetidae</taxon>
        <taxon>Sordariales</taxon>
        <taxon>Lasiosphaeriaceae</taxon>
        <taxon>Lasiosphaeria</taxon>
    </lineage>
</organism>
<dbReference type="SUPFAM" id="SSF144083">
    <property type="entry name" value="Magnesium transport protein CorA, transmembrane region"/>
    <property type="match status" value="1"/>
</dbReference>
<dbReference type="Gene3D" id="1.20.58.340">
    <property type="entry name" value="Magnesium transport protein CorA, transmembrane region"/>
    <property type="match status" value="1"/>
</dbReference>
<dbReference type="RefSeq" id="XP_060295681.1">
    <property type="nucleotide sequence ID" value="XM_060445319.1"/>
</dbReference>
<feature type="region of interest" description="Disordered" evidence="5">
    <location>
        <begin position="105"/>
        <end position="164"/>
    </location>
</feature>
<comment type="caution">
    <text evidence="7">The sequence shown here is derived from an EMBL/GenBank/DDBJ whole genome shotgun (WGS) entry which is preliminary data.</text>
</comment>
<feature type="compositionally biased region" description="Polar residues" evidence="5">
    <location>
        <begin position="145"/>
        <end position="164"/>
    </location>
</feature>
<protein>
    <submittedName>
        <fullName evidence="7">Uncharacterized protein</fullName>
    </submittedName>
</protein>
<evidence type="ECO:0000256" key="2">
    <source>
        <dbReference type="ARBA" id="ARBA00022692"/>
    </source>
</evidence>
<dbReference type="PANTHER" id="PTHR47685:SF1">
    <property type="entry name" value="MAGNESIUM TRANSPORT PROTEIN CORA"/>
    <property type="match status" value="1"/>
</dbReference>
<dbReference type="GO" id="GO:0046873">
    <property type="term" value="F:metal ion transmembrane transporter activity"/>
    <property type="evidence" value="ECO:0007669"/>
    <property type="project" value="InterPro"/>
</dbReference>
<feature type="compositionally biased region" description="Low complexity" evidence="5">
    <location>
        <begin position="178"/>
        <end position="190"/>
    </location>
</feature>
<evidence type="ECO:0000256" key="3">
    <source>
        <dbReference type="ARBA" id="ARBA00022989"/>
    </source>
</evidence>
<keyword evidence="8" id="KW-1185">Reference proteome</keyword>
<dbReference type="InterPro" id="IPR002523">
    <property type="entry name" value="MgTranspt_CorA/ZnTranspt_ZntB"/>
</dbReference>
<evidence type="ECO:0000256" key="4">
    <source>
        <dbReference type="ARBA" id="ARBA00023136"/>
    </source>
</evidence>
<feature type="region of interest" description="Disordered" evidence="5">
    <location>
        <begin position="176"/>
        <end position="203"/>
    </location>
</feature>
<dbReference type="AlphaFoldDB" id="A0AA40AJ92"/>
<dbReference type="PANTHER" id="PTHR47685">
    <property type="entry name" value="MAGNESIUM TRANSPORT PROTEIN CORA"/>
    <property type="match status" value="1"/>
</dbReference>
<evidence type="ECO:0000313" key="7">
    <source>
        <dbReference type="EMBL" id="KAK0716888.1"/>
    </source>
</evidence>
<dbReference type="Proteomes" id="UP001172101">
    <property type="component" value="Unassembled WGS sequence"/>
</dbReference>
<keyword evidence="3 6" id="KW-1133">Transmembrane helix</keyword>
<reference evidence="7" key="1">
    <citation type="submission" date="2023-06" db="EMBL/GenBank/DDBJ databases">
        <title>Genome-scale phylogeny and comparative genomics of the fungal order Sordariales.</title>
        <authorList>
            <consortium name="Lawrence Berkeley National Laboratory"/>
            <person name="Hensen N."/>
            <person name="Bonometti L."/>
            <person name="Westerberg I."/>
            <person name="Brannstrom I.O."/>
            <person name="Guillou S."/>
            <person name="Cros-Aarteil S."/>
            <person name="Calhoun S."/>
            <person name="Haridas S."/>
            <person name="Kuo A."/>
            <person name="Mondo S."/>
            <person name="Pangilinan J."/>
            <person name="Riley R."/>
            <person name="LaButti K."/>
            <person name="Andreopoulos B."/>
            <person name="Lipzen A."/>
            <person name="Chen C."/>
            <person name="Yanf M."/>
            <person name="Daum C."/>
            <person name="Ng V."/>
            <person name="Clum A."/>
            <person name="Steindorff A."/>
            <person name="Ohm R."/>
            <person name="Martin F."/>
            <person name="Silar P."/>
            <person name="Natvig D."/>
            <person name="Lalanne C."/>
            <person name="Gautier V."/>
            <person name="Ament-velasquez S.L."/>
            <person name="Kruys A."/>
            <person name="Hutchinson M.I."/>
            <person name="Powell A.J."/>
            <person name="Barry K."/>
            <person name="Miller A.N."/>
            <person name="Grigoriev I.V."/>
            <person name="Debuchy R."/>
            <person name="Gladieux P."/>
            <person name="Thoren M.H."/>
            <person name="Johannesson H."/>
        </authorList>
    </citation>
    <scope>NUCLEOTIDE SEQUENCE</scope>
    <source>
        <strain evidence="7">SMH2392-1A</strain>
    </source>
</reference>
<accession>A0AA40AJ92</accession>
<gene>
    <name evidence="7" type="ORF">B0T26DRAFT_751033</name>
</gene>
<evidence type="ECO:0000313" key="8">
    <source>
        <dbReference type="Proteomes" id="UP001172101"/>
    </source>
</evidence>
<dbReference type="InterPro" id="IPR050829">
    <property type="entry name" value="CorA_MIT"/>
</dbReference>